<dbReference type="EMBL" id="QEAO01000051">
    <property type="protein sequence ID" value="TPX31069.1"/>
    <property type="molecule type" value="Genomic_DNA"/>
</dbReference>
<feature type="transmembrane region" description="Helical" evidence="2">
    <location>
        <begin position="153"/>
        <end position="174"/>
    </location>
</feature>
<dbReference type="GeneID" id="42006715"/>
<feature type="region of interest" description="Disordered" evidence="1">
    <location>
        <begin position="1"/>
        <end position="91"/>
    </location>
</feature>
<evidence type="ECO:0000313" key="3">
    <source>
        <dbReference type="EMBL" id="TPX31069.1"/>
    </source>
</evidence>
<evidence type="ECO:0000256" key="2">
    <source>
        <dbReference type="SAM" id="Phobius"/>
    </source>
</evidence>
<name>A0A507BVY4_9FUNG</name>
<keyword evidence="4" id="KW-1185">Reference proteome</keyword>
<accession>A0A507BVY4</accession>
<feature type="transmembrane region" description="Helical" evidence="2">
    <location>
        <begin position="225"/>
        <end position="251"/>
    </location>
</feature>
<feature type="transmembrane region" description="Helical" evidence="2">
    <location>
        <begin position="120"/>
        <end position="141"/>
    </location>
</feature>
<protein>
    <submittedName>
        <fullName evidence="3">Uncharacterized protein</fullName>
    </submittedName>
</protein>
<dbReference type="AlphaFoldDB" id="A0A507BVY4"/>
<keyword evidence="2" id="KW-0472">Membrane</keyword>
<evidence type="ECO:0000313" key="4">
    <source>
        <dbReference type="Proteomes" id="UP000319731"/>
    </source>
</evidence>
<reference evidence="3 4" key="1">
    <citation type="journal article" date="2019" name="Sci. Rep.">
        <title>Comparative genomics of chytrid fungi reveal insights into the obligate biotrophic and pathogenic lifestyle of Synchytrium endobioticum.</title>
        <authorList>
            <person name="van de Vossenberg B.T.L.H."/>
            <person name="Warris S."/>
            <person name="Nguyen H.D.T."/>
            <person name="van Gent-Pelzer M.P.E."/>
            <person name="Joly D.L."/>
            <person name="van de Geest H.C."/>
            <person name="Bonants P.J.M."/>
            <person name="Smith D.S."/>
            <person name="Levesque C.A."/>
            <person name="van der Lee T.A.J."/>
        </authorList>
    </citation>
    <scope>NUCLEOTIDE SEQUENCE [LARGE SCALE GENOMIC DNA]</scope>
    <source>
        <strain evidence="3 4">JEL517</strain>
    </source>
</reference>
<feature type="compositionally biased region" description="Basic and acidic residues" evidence="1">
    <location>
        <begin position="1"/>
        <end position="13"/>
    </location>
</feature>
<gene>
    <name evidence="3" type="ORF">SmJEL517_g05492</name>
</gene>
<proteinExistence type="predicted"/>
<dbReference type="Proteomes" id="UP000319731">
    <property type="component" value="Unassembled WGS sequence"/>
</dbReference>
<organism evidence="3 4">
    <name type="scientific">Synchytrium microbalum</name>
    <dbReference type="NCBI Taxonomy" id="1806994"/>
    <lineage>
        <taxon>Eukaryota</taxon>
        <taxon>Fungi</taxon>
        <taxon>Fungi incertae sedis</taxon>
        <taxon>Chytridiomycota</taxon>
        <taxon>Chytridiomycota incertae sedis</taxon>
        <taxon>Chytridiomycetes</taxon>
        <taxon>Synchytriales</taxon>
        <taxon>Synchytriaceae</taxon>
        <taxon>Synchytrium</taxon>
    </lineage>
</organism>
<keyword evidence="2" id="KW-0812">Transmembrane</keyword>
<dbReference type="RefSeq" id="XP_031022586.1">
    <property type="nucleotide sequence ID" value="XM_031171418.1"/>
</dbReference>
<evidence type="ECO:0000256" key="1">
    <source>
        <dbReference type="SAM" id="MobiDB-lite"/>
    </source>
</evidence>
<keyword evidence="2" id="KW-1133">Transmembrane helix</keyword>
<feature type="transmembrane region" description="Helical" evidence="2">
    <location>
        <begin position="186"/>
        <end position="205"/>
    </location>
</feature>
<comment type="caution">
    <text evidence="3">The sequence shown here is derived from an EMBL/GenBank/DDBJ whole genome shotgun (WGS) entry which is preliminary data.</text>
</comment>
<sequence length="266" mass="29856">MQQEQTRHHQHETLDDEFDQPRALNEYMQRHRQDSGFYAGRLNWSDSDDGDSPLINKERPRIETLNTIDSRLPSPPQSPRKLQPPTRTQIARPAPIIPPPPSEPVAPEPPITPLAVFKEIAFIGLFITISCISIITLPPTANWTRSLYKIGGYWLSAPVVSVLSLIWGGMLNVIRADISKLVSTREFAVICILMVNTYLSIRVIPEIFTFFDQVRNYDSIGFGSMSVWTIMGSWTVVTGILGTLVLGLVAYEISGLVYRIIAPILL</sequence>